<evidence type="ECO:0000313" key="2">
    <source>
        <dbReference type="Proteomes" id="UP000180166"/>
    </source>
</evidence>
<organism evidence="1 2">
    <name type="scientific">Nocardia seriolae</name>
    <dbReference type="NCBI Taxonomy" id="37332"/>
    <lineage>
        <taxon>Bacteria</taxon>
        <taxon>Bacillati</taxon>
        <taxon>Actinomycetota</taxon>
        <taxon>Actinomycetes</taxon>
        <taxon>Mycobacteriales</taxon>
        <taxon>Nocardiaceae</taxon>
        <taxon>Nocardia</taxon>
    </lineage>
</organism>
<dbReference type="AlphaFoldDB" id="A0ABC8AM99"/>
<evidence type="ECO:0000313" key="1">
    <source>
        <dbReference type="EMBL" id="APA95192.1"/>
    </source>
</evidence>
<sequence length="65" mass="7113">MASLPRPLWLSVDEVVAGSLRDLEKDRVVSVPGLQYKAIVAVAELIPRSLAARLNRGLFNARGRT</sequence>
<name>A0ABC8AM99_9NOCA</name>
<dbReference type="EMBL" id="CP017839">
    <property type="protein sequence ID" value="APA95192.1"/>
    <property type="molecule type" value="Genomic_DNA"/>
</dbReference>
<gene>
    <name evidence="1" type="ORF">NS506_01119</name>
</gene>
<accession>A0ABC8AM99</accession>
<reference evidence="1 2" key="1">
    <citation type="submission" date="2016-10" db="EMBL/GenBank/DDBJ databases">
        <title>Genome sequence of Nocardia seriolae strain EM150506, isolated from Anguila japonica.</title>
        <authorList>
            <person name="Han H.-J."/>
        </authorList>
    </citation>
    <scope>NUCLEOTIDE SEQUENCE [LARGE SCALE GENOMIC DNA]</scope>
    <source>
        <strain evidence="1 2">EM150506</strain>
    </source>
</reference>
<protein>
    <submittedName>
        <fullName evidence="1">Uncharacterized protein</fullName>
    </submittedName>
</protein>
<dbReference type="Proteomes" id="UP000180166">
    <property type="component" value="Chromosome"/>
</dbReference>
<proteinExistence type="predicted"/>
<dbReference type="KEGG" id="nsr:NS506_01119"/>